<keyword evidence="1" id="KW-0472">Membrane</keyword>
<sequence>MKRLISLVLVAALSFFSFVCYADSASVLDWSVNKGDNVKPDDYYSGRSFDFVQHPGVFDATYPLSQTIDFTHPAHVGYTTFKNWFYSTGNSTPYTLRGWIRYYGPDIQVRWSTGSSAGSYSSLSMSSGSQNGGCVYSSSTSDWYDRIKVTIQPTFILPDQDYYLTVAGNALGSFLSPVADDSSFVFKQLSQVKYSDTQFICTYSVRNTSTETKKLASVEFSTSSYGGFTLSSFTVSPYSSSSEDVITAIQKQTNDIIDNQNQHYQDTENKFQGAVNSGQAGANQEIQDNVGQLEDFDNKIFTDVSDYTSQLDFGLGDWSEAAAGISYIGSIFMLIWDNSPTQVIVLSLMVGLCLLILGRGPRVAGEVRRHEERASRRKKGG</sequence>
<keyword evidence="1" id="KW-0812">Transmembrane</keyword>
<feature type="transmembrane region" description="Helical" evidence="1">
    <location>
        <begin position="343"/>
        <end position="360"/>
    </location>
</feature>
<accession>A0AAU8AZC6</accession>
<keyword evidence="1" id="KW-1133">Transmembrane helix</keyword>
<dbReference type="EMBL" id="PP511726">
    <property type="protein sequence ID" value="XCD06907.1"/>
    <property type="molecule type" value="Genomic_DNA"/>
</dbReference>
<proteinExistence type="predicted"/>
<dbReference type="EMBL" id="PP511543">
    <property type="protein sequence ID" value="XCD05307.1"/>
    <property type="molecule type" value="Genomic_DNA"/>
</dbReference>
<name>A0AAU8AZC6_9VIRU</name>
<reference evidence="2" key="1">
    <citation type="submission" date="2024-03" db="EMBL/GenBank/DDBJ databases">
        <title>Diverse circular DNA viruses in blood, oral, and fecal samples of captive lemurs.</title>
        <authorList>
            <person name="Paietta E.N."/>
            <person name="Kraberger S."/>
            <person name="Lund M.C."/>
            <person name="Custer J.M."/>
            <person name="Vargas K.M."/>
            <person name="Ehmke E.E."/>
            <person name="Yoder A.D."/>
            <person name="Varsani A."/>
        </authorList>
    </citation>
    <scope>NUCLEOTIDE SEQUENCE</scope>
    <source>
        <strain evidence="2">Duke_24FS_64</strain>
        <strain evidence="3">Duke_26_47</strain>
    </source>
</reference>
<evidence type="ECO:0000313" key="2">
    <source>
        <dbReference type="EMBL" id="XCD05307.1"/>
    </source>
</evidence>
<evidence type="ECO:0000313" key="3">
    <source>
        <dbReference type="EMBL" id="XCD06907.1"/>
    </source>
</evidence>
<evidence type="ECO:0000256" key="1">
    <source>
        <dbReference type="SAM" id="Phobius"/>
    </source>
</evidence>
<organism evidence="2">
    <name type="scientific">Dulem virus 69</name>
    <dbReference type="NCBI Taxonomy" id="3145780"/>
    <lineage>
        <taxon>Viruses</taxon>
        <taxon>Monodnaviria</taxon>
        <taxon>Loebvirae</taxon>
        <taxon>Hofneiviricota</taxon>
        <taxon>Faserviricetes</taxon>
        <taxon>Tubulavirales</taxon>
        <taxon>Inoviridae</taxon>
        <taxon>Inovirus</taxon>
    </lineage>
</organism>
<protein>
    <submittedName>
        <fullName evidence="2">Uncharacterized protein</fullName>
    </submittedName>
</protein>